<dbReference type="AlphaFoldDB" id="A0AAV5UND9"/>
<dbReference type="GO" id="GO:0015020">
    <property type="term" value="F:glucuronosyltransferase activity"/>
    <property type="evidence" value="ECO:0007669"/>
    <property type="project" value="TreeGrafter"/>
</dbReference>
<accession>A0AAV5UND9</accession>
<evidence type="ECO:0000256" key="4">
    <source>
        <dbReference type="ARBA" id="ARBA00022989"/>
    </source>
</evidence>
<keyword evidence="5" id="KW-0472">Membrane</keyword>
<feature type="non-terminal residue" evidence="7">
    <location>
        <position position="1"/>
    </location>
</feature>
<feature type="non-terminal residue" evidence="7">
    <location>
        <position position="101"/>
    </location>
</feature>
<keyword evidence="6" id="KW-0325">Glycoprotein</keyword>
<dbReference type="GO" id="GO:0042285">
    <property type="term" value="F:xylosyltransferase activity"/>
    <property type="evidence" value="ECO:0007669"/>
    <property type="project" value="TreeGrafter"/>
</dbReference>
<comment type="caution">
    <text evidence="7">The sequence shown here is derived from an EMBL/GenBank/DDBJ whole genome shotgun (WGS) entry which is preliminary data.</text>
</comment>
<dbReference type="PANTHER" id="PTHR12270:SF25">
    <property type="entry name" value="GLYCOSYLTRANSFERASE-LIKE PROTEIN LARGE"/>
    <property type="match status" value="1"/>
</dbReference>
<evidence type="ECO:0000256" key="6">
    <source>
        <dbReference type="ARBA" id="ARBA00023180"/>
    </source>
</evidence>
<protein>
    <recommendedName>
        <fullName evidence="9">Receptor ligand binding region domain-containing protein</fullName>
    </recommendedName>
</protein>
<dbReference type="GO" id="GO:0005794">
    <property type="term" value="C:Golgi apparatus"/>
    <property type="evidence" value="ECO:0007669"/>
    <property type="project" value="TreeGrafter"/>
</dbReference>
<evidence type="ECO:0000313" key="8">
    <source>
        <dbReference type="Proteomes" id="UP001432027"/>
    </source>
</evidence>
<keyword evidence="4" id="KW-1133">Transmembrane helix</keyword>
<organism evidence="7 8">
    <name type="scientific">Pristionchus entomophagus</name>
    <dbReference type="NCBI Taxonomy" id="358040"/>
    <lineage>
        <taxon>Eukaryota</taxon>
        <taxon>Metazoa</taxon>
        <taxon>Ecdysozoa</taxon>
        <taxon>Nematoda</taxon>
        <taxon>Chromadorea</taxon>
        <taxon>Rhabditida</taxon>
        <taxon>Rhabditina</taxon>
        <taxon>Diplogasteromorpha</taxon>
        <taxon>Diplogasteroidea</taxon>
        <taxon>Neodiplogasteridae</taxon>
        <taxon>Pristionchus</taxon>
    </lineage>
</organism>
<comment type="subcellular location">
    <subcellularLocation>
        <location evidence="1">Membrane</location>
        <topology evidence="1">Single-pass type II membrane protein</topology>
    </subcellularLocation>
</comment>
<evidence type="ECO:0008006" key="9">
    <source>
        <dbReference type="Google" id="ProtNLM"/>
    </source>
</evidence>
<evidence type="ECO:0000256" key="5">
    <source>
        <dbReference type="ARBA" id="ARBA00023136"/>
    </source>
</evidence>
<keyword evidence="8" id="KW-1185">Reference proteome</keyword>
<reference evidence="7" key="1">
    <citation type="submission" date="2023-10" db="EMBL/GenBank/DDBJ databases">
        <title>Genome assembly of Pristionchus species.</title>
        <authorList>
            <person name="Yoshida K."/>
            <person name="Sommer R.J."/>
        </authorList>
    </citation>
    <scope>NUCLEOTIDE SEQUENCE</scope>
    <source>
        <strain evidence="7">RS0144</strain>
    </source>
</reference>
<dbReference type="EMBL" id="BTSX01000006">
    <property type="protein sequence ID" value="GMT07673.1"/>
    <property type="molecule type" value="Genomic_DNA"/>
</dbReference>
<keyword evidence="2" id="KW-0812">Transmembrane</keyword>
<proteinExistence type="predicted"/>
<name>A0AAV5UND9_9BILA</name>
<evidence type="ECO:0000256" key="1">
    <source>
        <dbReference type="ARBA" id="ARBA00004606"/>
    </source>
</evidence>
<gene>
    <name evidence="7" type="ORF">PENTCL1PPCAC_29847</name>
</gene>
<dbReference type="InterPro" id="IPR051292">
    <property type="entry name" value="Xyl/GlcA_transferase"/>
</dbReference>
<sequence>VNATWLGPISLVVCGSTWERAQLLAFLFDNPLHDLFEVHFVHRRSEKCPMDYLRRVANDGSRTATLLLTDNVSSIQLDAVLRKELTTNANTRATFVLRDKK</sequence>
<dbReference type="PANTHER" id="PTHR12270">
    <property type="entry name" value="GLYCOSYLTRANSFERASE-RELATED"/>
    <property type="match status" value="1"/>
</dbReference>
<dbReference type="GO" id="GO:0035269">
    <property type="term" value="P:protein O-linked glycosylation via mannose"/>
    <property type="evidence" value="ECO:0007669"/>
    <property type="project" value="TreeGrafter"/>
</dbReference>
<evidence type="ECO:0000313" key="7">
    <source>
        <dbReference type="EMBL" id="GMT07673.1"/>
    </source>
</evidence>
<dbReference type="GO" id="GO:0016020">
    <property type="term" value="C:membrane"/>
    <property type="evidence" value="ECO:0007669"/>
    <property type="project" value="UniProtKB-SubCell"/>
</dbReference>
<dbReference type="Proteomes" id="UP001432027">
    <property type="component" value="Unassembled WGS sequence"/>
</dbReference>
<evidence type="ECO:0000256" key="2">
    <source>
        <dbReference type="ARBA" id="ARBA00022692"/>
    </source>
</evidence>
<keyword evidence="3" id="KW-0735">Signal-anchor</keyword>
<evidence type="ECO:0000256" key="3">
    <source>
        <dbReference type="ARBA" id="ARBA00022968"/>
    </source>
</evidence>